<feature type="region of interest" description="Disordered" evidence="16">
    <location>
        <begin position="1"/>
        <end position="37"/>
    </location>
</feature>
<feature type="compositionally biased region" description="Polar residues" evidence="16">
    <location>
        <begin position="1025"/>
        <end position="1045"/>
    </location>
</feature>
<dbReference type="VEuPathDB" id="FungiDB:jhhlp_002316"/>
<keyword evidence="12" id="KW-0496">Mitochondrion</keyword>
<evidence type="ECO:0000256" key="7">
    <source>
        <dbReference type="ARBA" id="ARBA00022695"/>
    </source>
</evidence>
<dbReference type="GO" id="GO:0007004">
    <property type="term" value="P:telomere maintenance via telomerase"/>
    <property type="evidence" value="ECO:0007669"/>
    <property type="project" value="TreeGrafter"/>
</dbReference>
<comment type="function">
    <text evidence="15">Telomerase is a ribonucleoprotein enzyme essential for the replication of chromosome termini in most eukaryotes. It elongates telomeres. It is a reverse transcriptase that adds simple sequence repeats to chromosome ends by copying a template sequence within the RNA component of the enzyme.</text>
</comment>
<keyword evidence="10 15" id="KW-0779">Telomere</keyword>
<dbReference type="SUPFAM" id="SSF56672">
    <property type="entry name" value="DNA/RNA polymerases"/>
    <property type="match status" value="1"/>
</dbReference>
<evidence type="ECO:0000256" key="8">
    <source>
        <dbReference type="ARBA" id="ARBA00022723"/>
    </source>
</evidence>
<comment type="catalytic activity">
    <reaction evidence="14 15">
        <text>DNA(n) + a 2'-deoxyribonucleoside 5'-triphosphate = DNA(n+1) + diphosphate</text>
        <dbReference type="Rhea" id="RHEA:22508"/>
        <dbReference type="Rhea" id="RHEA-COMP:17339"/>
        <dbReference type="Rhea" id="RHEA-COMP:17340"/>
        <dbReference type="ChEBI" id="CHEBI:33019"/>
        <dbReference type="ChEBI" id="CHEBI:61560"/>
        <dbReference type="ChEBI" id="CHEBI:173112"/>
        <dbReference type="EC" id="2.7.7.49"/>
    </reaction>
</comment>
<evidence type="ECO:0000256" key="5">
    <source>
        <dbReference type="ARBA" id="ARBA00022454"/>
    </source>
</evidence>
<keyword evidence="19" id="KW-1185">Reference proteome</keyword>
<evidence type="ECO:0000256" key="12">
    <source>
        <dbReference type="ARBA" id="ARBA00023128"/>
    </source>
</evidence>
<dbReference type="GO" id="GO:0070034">
    <property type="term" value="F:telomerase RNA binding"/>
    <property type="evidence" value="ECO:0007669"/>
    <property type="project" value="TreeGrafter"/>
</dbReference>
<dbReference type="PANTHER" id="PTHR12066:SF0">
    <property type="entry name" value="TELOMERASE REVERSE TRANSCRIPTASE"/>
    <property type="match status" value="1"/>
</dbReference>
<keyword evidence="13 15" id="KW-0539">Nucleus</keyword>
<reference evidence="18 19" key="1">
    <citation type="journal article" date="2017" name="G3 (Bethesda)">
        <title>First Draft Genome Sequence of the Pathogenic Fungus Lomentospora prolificans (Formerly Scedosporium prolificans).</title>
        <authorList>
            <person name="Luo R."/>
            <person name="Zimin A."/>
            <person name="Workman R."/>
            <person name="Fan Y."/>
            <person name="Pertea G."/>
            <person name="Grossman N."/>
            <person name="Wear M.P."/>
            <person name="Jia B."/>
            <person name="Miller H."/>
            <person name="Casadevall A."/>
            <person name="Timp W."/>
            <person name="Zhang S.X."/>
            <person name="Salzberg S.L."/>
        </authorList>
    </citation>
    <scope>NUCLEOTIDE SEQUENCE [LARGE SCALE GENOMIC DNA]</scope>
    <source>
        <strain evidence="18 19">JHH-5317</strain>
    </source>
</reference>
<evidence type="ECO:0000256" key="11">
    <source>
        <dbReference type="ARBA" id="ARBA00022918"/>
    </source>
</evidence>
<dbReference type="Proteomes" id="UP000233524">
    <property type="component" value="Unassembled WGS sequence"/>
</dbReference>
<keyword evidence="5 15" id="KW-0158">Chromosome</keyword>
<keyword evidence="11 15" id="KW-0695">RNA-directed DNA polymerase</keyword>
<dbReference type="InterPro" id="IPR003545">
    <property type="entry name" value="Telomerase_RT"/>
</dbReference>
<dbReference type="Gene3D" id="3.30.70.2630">
    <property type="match status" value="1"/>
</dbReference>
<feature type="domain" description="Reverse transcriptase" evidence="17">
    <location>
        <begin position="675"/>
        <end position="1010"/>
    </location>
</feature>
<dbReference type="OrthoDB" id="289721at2759"/>
<dbReference type="GO" id="GO:0000333">
    <property type="term" value="C:telomerase catalytic core complex"/>
    <property type="evidence" value="ECO:0007669"/>
    <property type="project" value="TreeGrafter"/>
</dbReference>
<evidence type="ECO:0000256" key="9">
    <source>
        <dbReference type="ARBA" id="ARBA00022842"/>
    </source>
</evidence>
<evidence type="ECO:0000256" key="16">
    <source>
        <dbReference type="SAM" id="MobiDB-lite"/>
    </source>
</evidence>
<feature type="compositionally biased region" description="Basic residues" evidence="16">
    <location>
        <begin position="1"/>
        <end position="11"/>
    </location>
</feature>
<evidence type="ECO:0000256" key="13">
    <source>
        <dbReference type="ARBA" id="ARBA00023242"/>
    </source>
</evidence>
<keyword evidence="6 15" id="KW-0808">Transferase</keyword>
<dbReference type="PROSITE" id="PS50878">
    <property type="entry name" value="RT_POL"/>
    <property type="match status" value="1"/>
</dbReference>
<evidence type="ECO:0000256" key="2">
    <source>
        <dbReference type="ARBA" id="ARBA00008001"/>
    </source>
</evidence>
<dbReference type="PANTHER" id="PTHR12066">
    <property type="entry name" value="TELOMERASE REVERSE TRANSCRIPTASE"/>
    <property type="match status" value="1"/>
</dbReference>
<dbReference type="GO" id="GO:0003720">
    <property type="term" value="F:telomerase activity"/>
    <property type="evidence" value="ECO:0007669"/>
    <property type="project" value="InterPro"/>
</dbReference>
<dbReference type="GO" id="GO:0000781">
    <property type="term" value="C:chromosome, telomeric region"/>
    <property type="evidence" value="ECO:0007669"/>
    <property type="project" value="UniProtKB-SubCell"/>
</dbReference>
<dbReference type="GO" id="GO:0046872">
    <property type="term" value="F:metal ion binding"/>
    <property type="evidence" value="ECO:0007669"/>
    <property type="project" value="UniProtKB-KW"/>
</dbReference>
<dbReference type="Gene3D" id="1.10.357.90">
    <property type="match status" value="1"/>
</dbReference>
<dbReference type="EC" id="2.7.7.49" evidence="3 15"/>
<name>A0A2N3NDY0_9PEZI</name>
<organism evidence="18 19">
    <name type="scientific">Lomentospora prolificans</name>
    <dbReference type="NCBI Taxonomy" id="41688"/>
    <lineage>
        <taxon>Eukaryota</taxon>
        <taxon>Fungi</taxon>
        <taxon>Dikarya</taxon>
        <taxon>Ascomycota</taxon>
        <taxon>Pezizomycotina</taxon>
        <taxon>Sordariomycetes</taxon>
        <taxon>Hypocreomycetidae</taxon>
        <taxon>Microascales</taxon>
        <taxon>Microascaceae</taxon>
        <taxon>Lomentospora</taxon>
    </lineage>
</organism>
<feature type="region of interest" description="Disordered" evidence="16">
    <location>
        <begin position="1025"/>
        <end position="1050"/>
    </location>
</feature>
<dbReference type="InterPro" id="IPR021891">
    <property type="entry name" value="Telomerase_RBD"/>
</dbReference>
<evidence type="ECO:0000256" key="6">
    <source>
        <dbReference type="ARBA" id="ARBA00022679"/>
    </source>
</evidence>
<dbReference type="InterPro" id="IPR043502">
    <property type="entry name" value="DNA/RNA_pol_sf"/>
</dbReference>
<accession>A0A2N3NDY0</accession>
<dbReference type="Pfam" id="PF12009">
    <property type="entry name" value="Telomerase_RBD"/>
    <property type="match status" value="1"/>
</dbReference>
<dbReference type="PRINTS" id="PR01365">
    <property type="entry name" value="TELOMERASERT"/>
</dbReference>
<feature type="region of interest" description="Disordered" evidence="16">
    <location>
        <begin position="455"/>
        <end position="509"/>
    </location>
</feature>
<gene>
    <name evidence="18" type="ORF">jhhlp_002316</name>
</gene>
<dbReference type="EMBL" id="NLAX01000008">
    <property type="protein sequence ID" value="PKS10562.1"/>
    <property type="molecule type" value="Genomic_DNA"/>
</dbReference>
<proteinExistence type="inferred from homology"/>
<dbReference type="InParanoid" id="A0A2N3NDY0"/>
<dbReference type="AlphaFoldDB" id="A0A2N3NDY0"/>
<evidence type="ECO:0000256" key="14">
    <source>
        <dbReference type="ARBA" id="ARBA00048173"/>
    </source>
</evidence>
<evidence type="ECO:0000256" key="10">
    <source>
        <dbReference type="ARBA" id="ARBA00022895"/>
    </source>
</evidence>
<protein>
    <recommendedName>
        <fullName evidence="4 15">Telomerase reverse transcriptase</fullName>
        <ecNumber evidence="3 15">2.7.7.49</ecNumber>
    </recommendedName>
    <alternativeName>
        <fullName evidence="15">Telomerase catalytic subunit</fullName>
    </alternativeName>
</protein>
<dbReference type="Gene3D" id="1.10.132.70">
    <property type="match status" value="1"/>
</dbReference>
<dbReference type="GO" id="GO:0005739">
    <property type="term" value="C:mitochondrion"/>
    <property type="evidence" value="ECO:0007669"/>
    <property type="project" value="UniProtKB-SubCell"/>
</dbReference>
<dbReference type="CDD" id="cd01648">
    <property type="entry name" value="TERT"/>
    <property type="match status" value="1"/>
</dbReference>
<feature type="compositionally biased region" description="Polar residues" evidence="16">
    <location>
        <begin position="455"/>
        <end position="493"/>
    </location>
</feature>
<comment type="subcellular location">
    <subcellularLocation>
        <location evidence="1">Mitochondrion</location>
    </subcellularLocation>
    <subcellularLocation>
        <location evidence="15">Nucleus</location>
    </subcellularLocation>
    <subcellularLocation>
        <location evidence="15">Chromosome</location>
        <location evidence="15">Telomere</location>
    </subcellularLocation>
</comment>
<evidence type="ECO:0000256" key="15">
    <source>
        <dbReference type="RuleBase" id="RU365061"/>
    </source>
</evidence>
<evidence type="ECO:0000256" key="3">
    <source>
        <dbReference type="ARBA" id="ARBA00012493"/>
    </source>
</evidence>
<comment type="similarity">
    <text evidence="2 15">Belongs to the reverse transcriptase family. Telomerase subfamily.</text>
</comment>
<dbReference type="InterPro" id="IPR000477">
    <property type="entry name" value="RT_dom"/>
</dbReference>
<evidence type="ECO:0000259" key="17">
    <source>
        <dbReference type="PROSITE" id="PS50878"/>
    </source>
</evidence>
<dbReference type="Pfam" id="PF00078">
    <property type="entry name" value="RVT_1"/>
    <property type="match status" value="1"/>
</dbReference>
<dbReference type="GO" id="GO:0042162">
    <property type="term" value="F:telomeric DNA binding"/>
    <property type="evidence" value="ECO:0007669"/>
    <property type="project" value="TreeGrafter"/>
</dbReference>
<evidence type="ECO:0000313" key="19">
    <source>
        <dbReference type="Proteomes" id="UP000233524"/>
    </source>
</evidence>
<feature type="compositionally biased region" description="Basic and acidic residues" evidence="16">
    <location>
        <begin position="494"/>
        <end position="503"/>
    </location>
</feature>
<comment type="caution">
    <text evidence="18">The sequence shown here is derived from an EMBL/GenBank/DDBJ whole genome shotgun (WGS) entry which is preliminary data.</text>
</comment>
<keyword evidence="9 15" id="KW-0460">Magnesium</keyword>
<dbReference type="STRING" id="41688.A0A2N3NDY0"/>
<sequence length="1202" mass="136219">MAQPRSSKRARKEVDQTPKPKRLRTSGNSPPTSRDMLSRYYPTVVTLREYLLSRLPPTSRMRKKKLARLGTTIGVLNEVETTVCHFLDTTLVGVTEKPYDQSEERWQEWVTFSQKNDDSHVSLTGDAAFSQSELVDFTIWLLFSREKKAIGRPKHILCDGFRRSTGLNTRRQQEHADNRHSIPGLLSTFPNHHVEALKKSPWPQLLAILGQAGERIMIDLLVDCAVYVALEPGVGNMWQLSGMLSSRIPSTYNGGSNFQGIPLSELDPRIQTGRPKVVVDADSSCGPKSPAVRPLGEITFVRSRILYAGAGLTAKGSVHTGLRHIHILNRAPYKAKHATGEDDAISCHNRESEENTLRVMAYIFPRQFGLHNVFTSHVDRKKTAQKFQDYTLREDEIASTFRHVDRDGRSTVWIRLPKRLRGRPKELVQRLQVLHARCSYSQLLDHYCPNPLTSSQKHAIGSQQPKSSSTMRGFTSHGPTDTGQKSAESSVKVDSQRKNEKVKGLSPIPPLDLGGKSVVDFATPPSQVSAFCRSVLSRLIPNEFWGVGPTLKHNKELVLRHVDRFVRLRRFETMSLHDIFQGIKLAHIEWLAPPHLRNSKMINTDRLKRGEIFLEFLYYIFDSILIPLIRSNFYVTDSGKHKYRLFYFRHDVWRRIAEPATTALKCQLLEEMKTRDAKAILNSRALGASQLRLLPKDSALRPIMNLRRREYLKERQILLPSINTILAPVHNMIILEKDQNPSRLGSSLFSVADLYTRLKSFSSKWSHTWPRKRLYFAKLDVQAAFDTMPQAAVIQLMKTIPSDMQYLISKYVEIKPGDESQSKAGVTLIKPTKRWVSLAATTKDQTRFAERLESKLAPKTRNTIFVDNSMKRVYNTKALMALLTDHVQGNIVKIGKKYYRQKCGVPQGSVLSTAFCNYFYADLERRHLAFLTDDDGTLLLRLIDDFLLITTDKLKAERFVRTMHAGLPDYGVTVNPTKSLVNFRIDIGSSPLPQWDPSSSAGFPYCGTLIHPSTLAISKNRSVNPRQGISASTAPPTLSDSLTVESSRRPGHNFRRKTLNAFRLQSHMMFYDTAHNPISLSRSNLSAAMTETARKACTYIRWLPREKRPRESVFIQTIDKLVSVAHGLLASRARKSRLPGYECAISRVQVQVATLAAFGDVVRTKQPGYTSVLSWIEQQMGKLESGKQLKRRLILGARNNEL</sequence>
<evidence type="ECO:0000313" key="18">
    <source>
        <dbReference type="EMBL" id="PKS10562.1"/>
    </source>
</evidence>
<dbReference type="SMART" id="SM00975">
    <property type="entry name" value="Telomerase_RBD"/>
    <property type="match status" value="1"/>
</dbReference>
<keyword evidence="7 15" id="KW-0548">Nucleotidyltransferase</keyword>
<keyword evidence="8 15" id="KW-0479">Metal-binding</keyword>
<evidence type="ECO:0000256" key="4">
    <source>
        <dbReference type="ARBA" id="ARBA00016182"/>
    </source>
</evidence>
<evidence type="ECO:0000256" key="1">
    <source>
        <dbReference type="ARBA" id="ARBA00004173"/>
    </source>
</evidence>